<name>E9GT67_DAPPU</name>
<accession>E9GT67</accession>
<proteinExistence type="predicted"/>
<sequence length="90" mass="10280">MQEDILKSINAFCVFNLHHMDTAGVFTRDSQAQDDWLLGYIINLLVVATIMLASALILAVAKEMQWFPDSWIRHASKELARKRTSEKDSN</sequence>
<evidence type="ECO:0000256" key="1">
    <source>
        <dbReference type="SAM" id="Phobius"/>
    </source>
</evidence>
<dbReference type="EMBL" id="GL732563">
    <property type="protein sequence ID" value="EFX77316.1"/>
    <property type="molecule type" value="Genomic_DNA"/>
</dbReference>
<evidence type="ECO:0000313" key="3">
    <source>
        <dbReference type="Proteomes" id="UP000000305"/>
    </source>
</evidence>
<protein>
    <submittedName>
        <fullName evidence="2">Uncharacterized protein</fullName>
    </submittedName>
</protein>
<dbReference type="KEGG" id="dpx:DAPPUDRAFT_247952"/>
<dbReference type="InParanoid" id="E9GT67"/>
<dbReference type="HOGENOM" id="CLU_2443071_0_0_1"/>
<gene>
    <name evidence="2" type="ORF">DAPPUDRAFT_247952</name>
</gene>
<dbReference type="AlphaFoldDB" id="E9GT67"/>
<keyword evidence="1" id="KW-1133">Transmembrane helix</keyword>
<reference evidence="2 3" key="1">
    <citation type="journal article" date="2011" name="Science">
        <title>The ecoresponsive genome of Daphnia pulex.</title>
        <authorList>
            <person name="Colbourne J.K."/>
            <person name="Pfrender M.E."/>
            <person name="Gilbert D."/>
            <person name="Thomas W.K."/>
            <person name="Tucker A."/>
            <person name="Oakley T.H."/>
            <person name="Tokishita S."/>
            <person name="Aerts A."/>
            <person name="Arnold G.J."/>
            <person name="Basu M.K."/>
            <person name="Bauer D.J."/>
            <person name="Caceres C.E."/>
            <person name="Carmel L."/>
            <person name="Casola C."/>
            <person name="Choi J.H."/>
            <person name="Detter J.C."/>
            <person name="Dong Q."/>
            <person name="Dusheyko S."/>
            <person name="Eads B.D."/>
            <person name="Frohlich T."/>
            <person name="Geiler-Samerotte K.A."/>
            <person name="Gerlach D."/>
            <person name="Hatcher P."/>
            <person name="Jogdeo S."/>
            <person name="Krijgsveld J."/>
            <person name="Kriventseva E.V."/>
            <person name="Kultz D."/>
            <person name="Laforsch C."/>
            <person name="Lindquist E."/>
            <person name="Lopez J."/>
            <person name="Manak J.R."/>
            <person name="Muller J."/>
            <person name="Pangilinan J."/>
            <person name="Patwardhan R.P."/>
            <person name="Pitluck S."/>
            <person name="Pritham E.J."/>
            <person name="Rechtsteiner A."/>
            <person name="Rho M."/>
            <person name="Rogozin I.B."/>
            <person name="Sakarya O."/>
            <person name="Salamov A."/>
            <person name="Schaack S."/>
            <person name="Shapiro H."/>
            <person name="Shiga Y."/>
            <person name="Skalitzky C."/>
            <person name="Smith Z."/>
            <person name="Souvorov A."/>
            <person name="Sung W."/>
            <person name="Tang Z."/>
            <person name="Tsuchiya D."/>
            <person name="Tu H."/>
            <person name="Vos H."/>
            <person name="Wang M."/>
            <person name="Wolf Y.I."/>
            <person name="Yamagata H."/>
            <person name="Yamada T."/>
            <person name="Ye Y."/>
            <person name="Shaw J.R."/>
            <person name="Andrews J."/>
            <person name="Crease T.J."/>
            <person name="Tang H."/>
            <person name="Lucas S.M."/>
            <person name="Robertson H.M."/>
            <person name="Bork P."/>
            <person name="Koonin E.V."/>
            <person name="Zdobnov E.M."/>
            <person name="Grigoriev I.V."/>
            <person name="Lynch M."/>
            <person name="Boore J.L."/>
        </authorList>
    </citation>
    <scope>NUCLEOTIDE SEQUENCE [LARGE SCALE GENOMIC DNA]</scope>
</reference>
<feature type="transmembrane region" description="Helical" evidence="1">
    <location>
        <begin position="37"/>
        <end position="61"/>
    </location>
</feature>
<evidence type="ECO:0000313" key="2">
    <source>
        <dbReference type="EMBL" id="EFX77316.1"/>
    </source>
</evidence>
<dbReference type="Proteomes" id="UP000000305">
    <property type="component" value="Unassembled WGS sequence"/>
</dbReference>
<organism evidence="2 3">
    <name type="scientific">Daphnia pulex</name>
    <name type="common">Water flea</name>
    <dbReference type="NCBI Taxonomy" id="6669"/>
    <lineage>
        <taxon>Eukaryota</taxon>
        <taxon>Metazoa</taxon>
        <taxon>Ecdysozoa</taxon>
        <taxon>Arthropoda</taxon>
        <taxon>Crustacea</taxon>
        <taxon>Branchiopoda</taxon>
        <taxon>Diplostraca</taxon>
        <taxon>Cladocera</taxon>
        <taxon>Anomopoda</taxon>
        <taxon>Daphniidae</taxon>
        <taxon>Daphnia</taxon>
    </lineage>
</organism>
<keyword evidence="1" id="KW-0472">Membrane</keyword>
<keyword evidence="3" id="KW-1185">Reference proteome</keyword>
<keyword evidence="1" id="KW-0812">Transmembrane</keyword>